<feature type="region of interest" description="Disordered" evidence="2">
    <location>
        <begin position="1"/>
        <end position="21"/>
    </location>
</feature>
<gene>
    <name evidence="4" type="ORF">UCRPA7_2989</name>
</gene>
<dbReference type="GeneID" id="19323292"/>
<dbReference type="PRINTS" id="PR00792">
    <property type="entry name" value="PEPSIN"/>
</dbReference>
<dbReference type="RefSeq" id="XP_007913819.1">
    <property type="nucleotide sequence ID" value="XM_007915628.1"/>
</dbReference>
<dbReference type="KEGG" id="tmn:UCRPA7_2989"/>
<reference evidence="5" key="1">
    <citation type="journal article" date="2013" name="Genome Announc.">
        <title>Draft genome sequence of the ascomycete Phaeoacremonium aleophilum strain UCR-PA7, a causal agent of the esca disease complex in grapevines.</title>
        <authorList>
            <person name="Blanco-Ulate B."/>
            <person name="Rolshausen P."/>
            <person name="Cantu D."/>
        </authorList>
    </citation>
    <scope>NUCLEOTIDE SEQUENCE [LARGE SCALE GENOMIC DNA]</scope>
    <source>
        <strain evidence="5">UCR-PA7</strain>
    </source>
</reference>
<dbReference type="InterPro" id="IPR001461">
    <property type="entry name" value="Aspartic_peptidase_A1"/>
</dbReference>
<dbReference type="OrthoDB" id="5233646at2759"/>
<evidence type="ECO:0000313" key="5">
    <source>
        <dbReference type="Proteomes" id="UP000014074"/>
    </source>
</evidence>
<keyword evidence="5" id="KW-1185">Reference proteome</keyword>
<keyword evidence="4" id="KW-0645">Protease</keyword>
<dbReference type="PANTHER" id="PTHR47965">
    <property type="entry name" value="ASPARTYL PROTEASE-RELATED"/>
    <property type="match status" value="1"/>
</dbReference>
<dbReference type="eggNOG" id="ENOG502RV5I">
    <property type="taxonomic scope" value="Eukaryota"/>
</dbReference>
<dbReference type="GO" id="GO:0005576">
    <property type="term" value="C:extracellular region"/>
    <property type="evidence" value="ECO:0007669"/>
    <property type="project" value="TreeGrafter"/>
</dbReference>
<sequence>MSCYSRPASSTQIRRQSGYNPRQNGMLGIDGNWSTFDFLIGTPGQSVSLTVSTGLSEIWVVQNGGCSSRAWQLGLTDLGYGGNGDYGLETVLVSNTLERSVTTVNSALIAAINTTDFYQGMVGVGATQGRFNGKVANPLISQLAESYNTIPGHSYGFTAGASYANIPASLTLGGYDSLRFTPHDVTFNLNAKATIPQVLLRGVTVSAKSFDQRPSNWNSTSMSLMTLNTTNTAANLAVIDTSTPFMWLPTAVCDAFAAALNLTWSDTYGVYLFSDSAQYTSFLQDQMLSFTFSFSSFDNTDNFGQPLNVPGVLNITITSAAFAQLLRYPFENQFNFGDPAVPYFPLKRAADNGQLVIGRAFMQEAYMITDYDRQTFSIHQALFPDNANKNYSIVDIDRSDDSPYPGGSGSDHNTMGLTAGQTAGVVIARSPITYDGRATYAITTIPNNSI</sequence>
<dbReference type="GO" id="GO:0031505">
    <property type="term" value="P:fungal-type cell wall organization"/>
    <property type="evidence" value="ECO:0007669"/>
    <property type="project" value="TreeGrafter"/>
</dbReference>
<dbReference type="EMBL" id="KB932993">
    <property type="protein sequence ID" value="EOO01503.1"/>
    <property type="molecule type" value="Genomic_DNA"/>
</dbReference>
<dbReference type="Gene3D" id="2.40.70.10">
    <property type="entry name" value="Acid Proteases"/>
    <property type="match status" value="2"/>
</dbReference>
<protein>
    <submittedName>
        <fullName evidence="4">Putative eukaryotic aspartyl protease protein</fullName>
    </submittedName>
</protein>
<dbReference type="AlphaFoldDB" id="R8BQ40"/>
<dbReference type="PANTHER" id="PTHR47965:SF101">
    <property type="entry name" value="HYPOTHETICAL ASPARTYL PROTEASE (EUROFUNG)-RELATED"/>
    <property type="match status" value="1"/>
</dbReference>
<accession>R8BQ40</accession>
<dbReference type="InterPro" id="IPR021109">
    <property type="entry name" value="Peptidase_aspartic_dom_sf"/>
</dbReference>
<feature type="compositionally biased region" description="Polar residues" evidence="2">
    <location>
        <begin position="7"/>
        <end position="21"/>
    </location>
</feature>
<keyword evidence="4" id="KW-0378">Hydrolase</keyword>
<feature type="domain" description="Peptidase A1" evidence="3">
    <location>
        <begin position="34"/>
        <end position="379"/>
    </location>
</feature>
<dbReference type="InterPro" id="IPR033121">
    <property type="entry name" value="PEPTIDASE_A1"/>
</dbReference>
<dbReference type="SUPFAM" id="SSF50630">
    <property type="entry name" value="Acid proteases"/>
    <property type="match status" value="1"/>
</dbReference>
<feature type="region of interest" description="Disordered" evidence="2">
    <location>
        <begin position="396"/>
        <end position="415"/>
    </location>
</feature>
<dbReference type="PROSITE" id="PS51767">
    <property type="entry name" value="PEPTIDASE_A1"/>
    <property type="match status" value="1"/>
</dbReference>
<evidence type="ECO:0000313" key="4">
    <source>
        <dbReference type="EMBL" id="EOO01503.1"/>
    </source>
</evidence>
<evidence type="ECO:0000256" key="2">
    <source>
        <dbReference type="SAM" id="MobiDB-lite"/>
    </source>
</evidence>
<name>R8BQ40_PHAM7</name>
<dbReference type="Proteomes" id="UP000014074">
    <property type="component" value="Unassembled WGS sequence"/>
</dbReference>
<dbReference type="GO" id="GO:0004190">
    <property type="term" value="F:aspartic-type endopeptidase activity"/>
    <property type="evidence" value="ECO:0007669"/>
    <property type="project" value="InterPro"/>
</dbReference>
<evidence type="ECO:0000259" key="3">
    <source>
        <dbReference type="PROSITE" id="PS51767"/>
    </source>
</evidence>
<dbReference type="GO" id="GO:0009277">
    <property type="term" value="C:fungal-type cell wall"/>
    <property type="evidence" value="ECO:0007669"/>
    <property type="project" value="TreeGrafter"/>
</dbReference>
<dbReference type="GO" id="GO:0006508">
    <property type="term" value="P:proteolysis"/>
    <property type="evidence" value="ECO:0007669"/>
    <property type="project" value="UniProtKB-KW"/>
</dbReference>
<comment type="similarity">
    <text evidence="1">Belongs to the peptidase A1 family.</text>
</comment>
<evidence type="ECO:0000256" key="1">
    <source>
        <dbReference type="ARBA" id="ARBA00007447"/>
    </source>
</evidence>
<organism evidence="4 5">
    <name type="scientific">Phaeoacremonium minimum (strain UCR-PA7)</name>
    <name type="common">Esca disease fungus</name>
    <name type="synonym">Togninia minima</name>
    <dbReference type="NCBI Taxonomy" id="1286976"/>
    <lineage>
        <taxon>Eukaryota</taxon>
        <taxon>Fungi</taxon>
        <taxon>Dikarya</taxon>
        <taxon>Ascomycota</taxon>
        <taxon>Pezizomycotina</taxon>
        <taxon>Sordariomycetes</taxon>
        <taxon>Sordariomycetidae</taxon>
        <taxon>Togniniales</taxon>
        <taxon>Togniniaceae</taxon>
        <taxon>Phaeoacremonium</taxon>
    </lineage>
</organism>
<dbReference type="HOGENOM" id="CLU_009988_3_1_1"/>
<proteinExistence type="inferred from homology"/>